<sequence>MRCDSDLVAASRGIPVMDDDEWQTTKYENAHHKKEKKKPYPELDPDLVYCGWCGNNTVIHCHWQGFQRYHEKVVAAGSESRAGRDTRVVCNDNFTDVMQCFISANHCLYFQELIVQM</sequence>
<keyword evidence="2" id="KW-1185">Reference proteome</keyword>
<name>A0ABR1E748_NECAM</name>
<comment type="caution">
    <text evidence="1">The sequence shown here is derived from an EMBL/GenBank/DDBJ whole genome shotgun (WGS) entry which is preliminary data.</text>
</comment>
<dbReference type="Proteomes" id="UP001303046">
    <property type="component" value="Unassembled WGS sequence"/>
</dbReference>
<organism evidence="1 2">
    <name type="scientific">Necator americanus</name>
    <name type="common">Human hookworm</name>
    <dbReference type="NCBI Taxonomy" id="51031"/>
    <lineage>
        <taxon>Eukaryota</taxon>
        <taxon>Metazoa</taxon>
        <taxon>Ecdysozoa</taxon>
        <taxon>Nematoda</taxon>
        <taxon>Chromadorea</taxon>
        <taxon>Rhabditida</taxon>
        <taxon>Rhabditina</taxon>
        <taxon>Rhabditomorpha</taxon>
        <taxon>Strongyloidea</taxon>
        <taxon>Ancylostomatidae</taxon>
        <taxon>Bunostominae</taxon>
        <taxon>Necator</taxon>
    </lineage>
</organism>
<gene>
    <name evidence="1" type="primary">Necator_chrV.g20209</name>
    <name evidence="1" type="ORF">RB195_015417</name>
</gene>
<reference evidence="1 2" key="1">
    <citation type="submission" date="2023-08" db="EMBL/GenBank/DDBJ databases">
        <title>A Necator americanus chromosomal reference genome.</title>
        <authorList>
            <person name="Ilik V."/>
            <person name="Petrzelkova K.J."/>
            <person name="Pardy F."/>
            <person name="Fuh T."/>
            <person name="Niatou-Singa F.S."/>
            <person name="Gouil Q."/>
            <person name="Baker L."/>
            <person name="Ritchie M.E."/>
            <person name="Jex A.R."/>
            <person name="Gazzola D."/>
            <person name="Li H."/>
            <person name="Toshio Fujiwara R."/>
            <person name="Zhan B."/>
            <person name="Aroian R.V."/>
            <person name="Pafco B."/>
            <person name="Schwarz E.M."/>
        </authorList>
    </citation>
    <scope>NUCLEOTIDE SEQUENCE [LARGE SCALE GENOMIC DNA]</scope>
    <source>
        <strain evidence="1 2">Aroian</strain>
        <tissue evidence="1">Whole animal</tissue>
    </source>
</reference>
<evidence type="ECO:0000313" key="1">
    <source>
        <dbReference type="EMBL" id="KAK6757586.1"/>
    </source>
</evidence>
<evidence type="ECO:0000313" key="2">
    <source>
        <dbReference type="Proteomes" id="UP001303046"/>
    </source>
</evidence>
<accession>A0ABR1E748</accession>
<proteinExistence type="predicted"/>
<protein>
    <submittedName>
        <fullName evidence="1">Uncharacterized protein</fullName>
    </submittedName>
</protein>
<dbReference type="EMBL" id="JAVFWL010000005">
    <property type="protein sequence ID" value="KAK6757586.1"/>
    <property type="molecule type" value="Genomic_DNA"/>
</dbReference>